<comment type="caution">
    <text evidence="6">The sequence shown here is derived from an EMBL/GenBank/DDBJ whole genome shotgun (WGS) entry which is preliminary data.</text>
</comment>
<feature type="short sequence motif" description="DGA/G" evidence="4">
    <location>
        <begin position="280"/>
        <end position="282"/>
    </location>
</feature>
<sequence length="501" mass="53734">MIFRRRRATPSVGLVLSGGGSRASFQLGALRYLYDEVGITPTVVAGASVGSVLGSVLAQHRDHTGQRAALAQLEELWRDLQQSSDIFTEQEWFARLRDQGSSLIETISDLEERRQRLRRPFGRRPLREEAPVTSAAAAVDAVDPGPAERPALPFASLDVVDLVAAIRHLARARPDIETILRGAGQEQALYRLGPVLDRVLDPAVFAPGRLARSGVTLRVAVVALESGELRYVTQDGRLLDRAGVPVPGAAPVDLVDAVRASCTIPGVFAPVRLGDEHYVDGGVREVLPVEAVLARGHVDRCYAVLASAPGVPREDSYATRDLLSIVLRASVGIMADEVVREEAARARAAGAVVVVPEIDVHDAMVVDPGLTAIAMDYGWSRAAQAVGGATPAESRAVREIVELRRRTWAWEVALHGPDSPDRGSALAILATLPGEAAERAALADSVGSADPDPDGLAILKRELRDRVTAIPARLLPPDAGAWWRRWEGHPFPLPSAAPWLD</sequence>
<dbReference type="InterPro" id="IPR050301">
    <property type="entry name" value="NTE"/>
</dbReference>
<reference evidence="6 7" key="1">
    <citation type="submission" date="2019-07" db="EMBL/GenBank/DDBJ databases">
        <title>Whole genome shotgun sequence of Actinotalea fermentans NBRC 105374.</title>
        <authorList>
            <person name="Hosoyama A."/>
            <person name="Uohara A."/>
            <person name="Ohji S."/>
            <person name="Ichikawa N."/>
        </authorList>
    </citation>
    <scope>NUCLEOTIDE SEQUENCE [LARGE SCALE GENOMIC DNA]</scope>
    <source>
        <strain evidence="6 7">NBRC 105374</strain>
    </source>
</reference>
<evidence type="ECO:0000256" key="2">
    <source>
        <dbReference type="ARBA" id="ARBA00022963"/>
    </source>
</evidence>
<evidence type="ECO:0000256" key="4">
    <source>
        <dbReference type="PROSITE-ProRule" id="PRU01161"/>
    </source>
</evidence>
<dbReference type="InterPro" id="IPR016035">
    <property type="entry name" value="Acyl_Trfase/lysoPLipase"/>
</dbReference>
<keyword evidence="7" id="KW-1185">Reference proteome</keyword>
<accession>A0A511YXB4</accession>
<evidence type="ECO:0000259" key="5">
    <source>
        <dbReference type="PROSITE" id="PS51635"/>
    </source>
</evidence>
<protein>
    <recommendedName>
        <fullName evidence="5">PNPLA domain-containing protein</fullName>
    </recommendedName>
</protein>
<feature type="domain" description="PNPLA" evidence="5">
    <location>
        <begin position="14"/>
        <end position="293"/>
    </location>
</feature>
<feature type="short sequence motif" description="GXSXG" evidence="4">
    <location>
        <begin position="46"/>
        <end position="50"/>
    </location>
</feature>
<keyword evidence="2 4" id="KW-0442">Lipid degradation</keyword>
<dbReference type="Pfam" id="PF01734">
    <property type="entry name" value="Patatin"/>
    <property type="match status" value="1"/>
</dbReference>
<feature type="active site" description="Nucleophile" evidence="4">
    <location>
        <position position="48"/>
    </location>
</feature>
<dbReference type="PANTHER" id="PTHR14226:SF29">
    <property type="entry name" value="NEUROPATHY TARGET ESTERASE SWS"/>
    <property type="match status" value="1"/>
</dbReference>
<gene>
    <name evidence="6" type="ORF">AFE02nite_15100</name>
</gene>
<feature type="active site" description="Proton acceptor" evidence="4">
    <location>
        <position position="280"/>
    </location>
</feature>
<evidence type="ECO:0000313" key="6">
    <source>
        <dbReference type="EMBL" id="GEN79776.1"/>
    </source>
</evidence>
<dbReference type="RefSeq" id="WP_052113759.1">
    <property type="nucleotide sequence ID" value="NZ_BJYK01000004.1"/>
</dbReference>
<dbReference type="EMBL" id="BJYK01000004">
    <property type="protein sequence ID" value="GEN79776.1"/>
    <property type="molecule type" value="Genomic_DNA"/>
</dbReference>
<dbReference type="PANTHER" id="PTHR14226">
    <property type="entry name" value="NEUROPATHY TARGET ESTERASE/SWISS CHEESE D.MELANOGASTER"/>
    <property type="match status" value="1"/>
</dbReference>
<dbReference type="GO" id="GO:0016787">
    <property type="term" value="F:hydrolase activity"/>
    <property type="evidence" value="ECO:0007669"/>
    <property type="project" value="UniProtKB-UniRule"/>
</dbReference>
<dbReference type="Gene3D" id="3.40.1090.10">
    <property type="entry name" value="Cytosolic phospholipase A2 catalytic domain"/>
    <property type="match status" value="1"/>
</dbReference>
<dbReference type="InterPro" id="IPR002641">
    <property type="entry name" value="PNPLA_dom"/>
</dbReference>
<keyword evidence="3 4" id="KW-0443">Lipid metabolism</keyword>
<organism evidence="6 7">
    <name type="scientific">Actinotalea fermentans</name>
    <dbReference type="NCBI Taxonomy" id="43671"/>
    <lineage>
        <taxon>Bacteria</taxon>
        <taxon>Bacillati</taxon>
        <taxon>Actinomycetota</taxon>
        <taxon>Actinomycetes</taxon>
        <taxon>Micrococcales</taxon>
        <taxon>Cellulomonadaceae</taxon>
        <taxon>Actinotalea</taxon>
    </lineage>
</organism>
<evidence type="ECO:0000256" key="1">
    <source>
        <dbReference type="ARBA" id="ARBA00022801"/>
    </source>
</evidence>
<dbReference type="PROSITE" id="PS51635">
    <property type="entry name" value="PNPLA"/>
    <property type="match status" value="1"/>
</dbReference>
<evidence type="ECO:0000313" key="7">
    <source>
        <dbReference type="Proteomes" id="UP000321484"/>
    </source>
</evidence>
<proteinExistence type="predicted"/>
<dbReference type="SUPFAM" id="SSF52151">
    <property type="entry name" value="FabD/lysophospholipase-like"/>
    <property type="match status" value="1"/>
</dbReference>
<comment type="caution">
    <text evidence="4">Lacks conserved residue(s) required for the propagation of feature annotation.</text>
</comment>
<name>A0A511YXB4_9CELL</name>
<dbReference type="AlphaFoldDB" id="A0A511YXB4"/>
<dbReference type="Proteomes" id="UP000321484">
    <property type="component" value="Unassembled WGS sequence"/>
</dbReference>
<evidence type="ECO:0000256" key="3">
    <source>
        <dbReference type="ARBA" id="ARBA00023098"/>
    </source>
</evidence>
<keyword evidence="1 4" id="KW-0378">Hydrolase</keyword>
<dbReference type="OrthoDB" id="4080114at2"/>
<dbReference type="GO" id="GO:0016042">
    <property type="term" value="P:lipid catabolic process"/>
    <property type="evidence" value="ECO:0007669"/>
    <property type="project" value="UniProtKB-UniRule"/>
</dbReference>